<reference evidence="3 4" key="1">
    <citation type="journal article" date="2015" name="Nature">
        <title>rRNA introns, odd ribosomes, and small enigmatic genomes across a large radiation of phyla.</title>
        <authorList>
            <person name="Brown C.T."/>
            <person name="Hug L.A."/>
            <person name="Thomas B.C."/>
            <person name="Sharon I."/>
            <person name="Castelle C.J."/>
            <person name="Singh A."/>
            <person name="Wilkins M.J."/>
            <person name="Williams K.H."/>
            <person name="Banfield J.F."/>
        </authorList>
    </citation>
    <scope>NUCLEOTIDE SEQUENCE [LARGE SCALE GENOMIC DNA]</scope>
</reference>
<dbReference type="InterPro" id="IPR013783">
    <property type="entry name" value="Ig-like_fold"/>
</dbReference>
<evidence type="ECO:0000313" key="3">
    <source>
        <dbReference type="EMBL" id="KKT82757.1"/>
    </source>
</evidence>
<dbReference type="PROSITE" id="PS50093">
    <property type="entry name" value="PKD"/>
    <property type="match status" value="1"/>
</dbReference>
<sequence length="830" mass="88221">MRISLILSLIIFSILAVFMFLNGIYEAPIAYAIDSGGNCPEGGIDNLPEITFAAVDFVGPQTISVYGDYDAGTVECMCGSGFYDSYAFELGSLYYDILGTGLAGPVSATNNTNGYANQCSDLQEWNYSFQEYIDISGLGPGDYTIHLSAANSNDDSSDQFIPFTIIPPPPPSVNIFFDGSDGPVTVNPGYSGNLSWTVSGNATSCTASGGWSGGKTANPNNSESSGPINSPTTFTIDCTGPGGTSPQDSVTVNVFSVNSAQCIGISAPAEVNAGQTFSASITMMNNGTTSWTSGADYRLGSQNSRDNTRWGTSRVSLSSEPIGPGVSTIFTYNFIAPDFPTLGGVYPFDWAMVQDGVEWFGETCTGSIRVKQKMYACRTDLNYTCNQTSSYYADRASCEANLAIYLPGQTTGFCYQTLAGCEAECNPPLRHDFGMYLPPPTVNSITISSPTVIPDGVTTYNITETSMISTGGANIRHQYIIINYQGTNSGAYRGFIAWDSTDGGGWSGTKDNQACSPLGSGGWASIQNTGSSTGYGHDYLELVSCSSSISGNSRTVVYTVAFNPNFGVDGPLTNNDISGYAYSAGWEGSGWVNFETNFNLSVPPTVSNVTLAEPTYCGGGPGGDVSWSYSDPGSNPQRGRRVQVDNDSNFSSPLVDSCPSGSNCGGGASRNYTIPQGVLAFNTIYYARVMAWNNAGLPSTWANMTICNGYPVSPGGCQAGNTSWRTPVNAWPDNRAPNYHPNVFPSAPPVSFPATFTDRTNFSAAPSAWLWNFGDAQTSTLQNPTHTYTLEGIYQVTVRSTDVNGYSCTSSQRQVSVGKAIPIWKEIRPK</sequence>
<feature type="domain" description="PKD" evidence="2">
    <location>
        <begin position="763"/>
        <end position="817"/>
    </location>
</feature>
<dbReference type="CDD" id="cd00146">
    <property type="entry name" value="PKD"/>
    <property type="match status" value="1"/>
</dbReference>
<feature type="region of interest" description="Disordered" evidence="1">
    <location>
        <begin position="208"/>
        <end position="243"/>
    </location>
</feature>
<dbReference type="InterPro" id="IPR022409">
    <property type="entry name" value="PKD/Chitinase_dom"/>
</dbReference>
<evidence type="ECO:0000259" key="2">
    <source>
        <dbReference type="PROSITE" id="PS50093"/>
    </source>
</evidence>
<name>A0A0G1MPM6_9BACT</name>
<evidence type="ECO:0000313" key="4">
    <source>
        <dbReference type="Proteomes" id="UP000034032"/>
    </source>
</evidence>
<protein>
    <submittedName>
        <fullName evidence="3">Xylosidase/arabinosidase</fullName>
    </submittedName>
</protein>
<accession>A0A0G1MPM6</accession>
<organism evidence="3 4">
    <name type="scientific">Candidatus Yanofskybacteria bacterium GW2011_GWA2_44_9</name>
    <dbReference type="NCBI Taxonomy" id="1619025"/>
    <lineage>
        <taxon>Bacteria</taxon>
        <taxon>Candidatus Yanofskyibacteriota</taxon>
    </lineage>
</organism>
<proteinExistence type="predicted"/>
<gene>
    <name evidence="3" type="ORF">UW79_C0001G0013</name>
</gene>
<dbReference type="PATRIC" id="fig|1619025.3.peg.15"/>
<dbReference type="SMART" id="SM00089">
    <property type="entry name" value="PKD"/>
    <property type="match status" value="1"/>
</dbReference>
<dbReference type="InterPro" id="IPR035986">
    <property type="entry name" value="PKD_dom_sf"/>
</dbReference>
<comment type="caution">
    <text evidence="3">The sequence shown here is derived from an EMBL/GenBank/DDBJ whole genome shotgun (WGS) entry which is preliminary data.</text>
</comment>
<dbReference type="AlphaFoldDB" id="A0A0G1MPM6"/>
<dbReference type="Gene3D" id="2.60.40.10">
    <property type="entry name" value="Immunoglobulins"/>
    <property type="match status" value="3"/>
</dbReference>
<dbReference type="InterPro" id="IPR000601">
    <property type="entry name" value="PKD_dom"/>
</dbReference>
<evidence type="ECO:0000256" key="1">
    <source>
        <dbReference type="SAM" id="MobiDB-lite"/>
    </source>
</evidence>
<feature type="compositionally biased region" description="Polar residues" evidence="1">
    <location>
        <begin position="208"/>
        <end position="236"/>
    </location>
</feature>
<dbReference type="SUPFAM" id="SSF49299">
    <property type="entry name" value="PKD domain"/>
    <property type="match status" value="1"/>
</dbReference>
<dbReference type="Pfam" id="PF18911">
    <property type="entry name" value="PKD_4"/>
    <property type="match status" value="1"/>
</dbReference>
<dbReference type="EMBL" id="LCJR01000001">
    <property type="protein sequence ID" value="KKT82757.1"/>
    <property type="molecule type" value="Genomic_DNA"/>
</dbReference>
<dbReference type="Proteomes" id="UP000034032">
    <property type="component" value="Unassembled WGS sequence"/>
</dbReference>